<name>A0A0C9T6J2_PLICR</name>
<evidence type="ECO:0000313" key="3">
    <source>
        <dbReference type="EMBL" id="KII83698.1"/>
    </source>
</evidence>
<proteinExistence type="predicted"/>
<feature type="compositionally biased region" description="Basic residues" evidence="1">
    <location>
        <begin position="22"/>
        <end position="33"/>
    </location>
</feature>
<feature type="compositionally biased region" description="Polar residues" evidence="1">
    <location>
        <begin position="74"/>
        <end position="83"/>
    </location>
</feature>
<feature type="transmembrane region" description="Helical" evidence="2">
    <location>
        <begin position="173"/>
        <end position="197"/>
    </location>
</feature>
<feature type="region of interest" description="Disordered" evidence="1">
    <location>
        <begin position="1"/>
        <end position="98"/>
    </location>
</feature>
<keyword evidence="2" id="KW-0812">Transmembrane</keyword>
<dbReference type="Proteomes" id="UP000053263">
    <property type="component" value="Unassembled WGS sequence"/>
</dbReference>
<evidence type="ECO:0000313" key="4">
    <source>
        <dbReference type="Proteomes" id="UP000053263"/>
    </source>
</evidence>
<dbReference type="HOGENOM" id="CLU_035058_0_0_1"/>
<dbReference type="EMBL" id="KN832574">
    <property type="protein sequence ID" value="KII83698.1"/>
    <property type="molecule type" value="Genomic_DNA"/>
</dbReference>
<feature type="compositionally biased region" description="Pro residues" evidence="1">
    <location>
        <begin position="1"/>
        <end position="20"/>
    </location>
</feature>
<feature type="compositionally biased region" description="Low complexity" evidence="1">
    <location>
        <begin position="84"/>
        <end position="98"/>
    </location>
</feature>
<keyword evidence="2" id="KW-1133">Transmembrane helix</keyword>
<evidence type="ECO:0000256" key="1">
    <source>
        <dbReference type="SAM" id="MobiDB-lite"/>
    </source>
</evidence>
<gene>
    <name evidence="3" type="ORF">PLICRDRAFT_58167</name>
</gene>
<keyword evidence="4" id="KW-1185">Reference proteome</keyword>
<sequence length="354" mass="38816">MSTSSPPSPAPLNDPPPPYPSRVRRPRRARPRHAQQVPSTESDYDGPPSQVLLSPDRAVAADDDADENTPLIGQPSQRRLTNTSSGRPRSASLLSSSSAAPSLAHTVLSLFRHDPDSDIEYDPDRHTSPELDDGAQLDSGLSMAPELRRSGQWTLLSGRAWVRYFRPVARRAYWAAVFHLLVLNFPYALAAFLYLFVFTLTGTTLLIALPLGAVLCFFDLLGARAFARGELALQSAFHGPLAYPPPYPPRPLFTRARPPTVMELEASTVNGPLYETSFYKNTYAMFTDSTSYQALFYFLVIKPSITLLLSLLLVVVVPVSLCLVLPAPAVLRAVRRLGAWQANVAVEGLYLAVS</sequence>
<feature type="transmembrane region" description="Helical" evidence="2">
    <location>
        <begin position="307"/>
        <end position="331"/>
    </location>
</feature>
<feature type="transmembrane region" description="Helical" evidence="2">
    <location>
        <begin position="203"/>
        <end position="221"/>
    </location>
</feature>
<reference evidence="3 4" key="1">
    <citation type="submission" date="2014-06" db="EMBL/GenBank/DDBJ databases">
        <title>Evolutionary Origins and Diversification of the Mycorrhizal Mutualists.</title>
        <authorList>
            <consortium name="DOE Joint Genome Institute"/>
            <consortium name="Mycorrhizal Genomics Consortium"/>
            <person name="Kohler A."/>
            <person name="Kuo A."/>
            <person name="Nagy L.G."/>
            <person name="Floudas D."/>
            <person name="Copeland A."/>
            <person name="Barry K.W."/>
            <person name="Cichocki N."/>
            <person name="Veneault-Fourrey C."/>
            <person name="LaButti K."/>
            <person name="Lindquist E.A."/>
            <person name="Lipzen A."/>
            <person name="Lundell T."/>
            <person name="Morin E."/>
            <person name="Murat C."/>
            <person name="Riley R."/>
            <person name="Ohm R."/>
            <person name="Sun H."/>
            <person name="Tunlid A."/>
            <person name="Henrissat B."/>
            <person name="Grigoriev I.V."/>
            <person name="Hibbett D.S."/>
            <person name="Martin F."/>
        </authorList>
    </citation>
    <scope>NUCLEOTIDE SEQUENCE [LARGE SCALE GENOMIC DNA]</scope>
    <source>
        <strain evidence="3 4">FD-325 SS-3</strain>
    </source>
</reference>
<evidence type="ECO:0000256" key="2">
    <source>
        <dbReference type="SAM" id="Phobius"/>
    </source>
</evidence>
<organism evidence="3 4">
    <name type="scientific">Plicaturopsis crispa FD-325 SS-3</name>
    <dbReference type="NCBI Taxonomy" id="944288"/>
    <lineage>
        <taxon>Eukaryota</taxon>
        <taxon>Fungi</taxon>
        <taxon>Dikarya</taxon>
        <taxon>Basidiomycota</taxon>
        <taxon>Agaricomycotina</taxon>
        <taxon>Agaricomycetes</taxon>
        <taxon>Agaricomycetidae</taxon>
        <taxon>Amylocorticiales</taxon>
        <taxon>Amylocorticiaceae</taxon>
        <taxon>Plicatura</taxon>
        <taxon>Plicaturopsis crispa</taxon>
    </lineage>
</organism>
<protein>
    <submittedName>
        <fullName evidence="3">Uncharacterized protein</fullName>
    </submittedName>
</protein>
<dbReference type="OrthoDB" id="2576477at2759"/>
<keyword evidence="2" id="KW-0472">Membrane</keyword>
<accession>A0A0C9T6J2</accession>
<dbReference type="AlphaFoldDB" id="A0A0C9T6J2"/>